<dbReference type="AlphaFoldDB" id="A0A7W4I8Q8"/>
<organism evidence="1 2">
    <name type="scientific">Gluconacetobacter diazotrophicus</name>
    <name type="common">Acetobacter diazotrophicus</name>
    <dbReference type="NCBI Taxonomy" id="33996"/>
    <lineage>
        <taxon>Bacteria</taxon>
        <taxon>Pseudomonadati</taxon>
        <taxon>Pseudomonadota</taxon>
        <taxon>Alphaproteobacteria</taxon>
        <taxon>Acetobacterales</taxon>
        <taxon>Acetobacteraceae</taxon>
        <taxon>Gluconacetobacter</taxon>
    </lineage>
</organism>
<comment type="caution">
    <text evidence="1">The sequence shown here is derived from an EMBL/GenBank/DDBJ whole genome shotgun (WGS) entry which is preliminary data.</text>
</comment>
<accession>A0A7W4I8Q8</accession>
<dbReference type="RefSeq" id="WP_183116651.1">
    <property type="nucleotide sequence ID" value="NZ_JABEQG010000070.1"/>
</dbReference>
<name>A0A7W4I8Q8_GLUDI</name>
<reference evidence="1 2" key="1">
    <citation type="submission" date="2020-04" db="EMBL/GenBank/DDBJ databases">
        <title>Description of novel Gluconacetobacter.</title>
        <authorList>
            <person name="Sombolestani A."/>
        </authorList>
    </citation>
    <scope>NUCLEOTIDE SEQUENCE [LARGE SCALE GENOMIC DNA]</scope>
    <source>
        <strain evidence="1 2">LMG 7603</strain>
    </source>
</reference>
<sequence>MTYNATELSLIAEGRLFCRDELEPRSNPKRSLLVTPEINALLDGAGPLGFPNYDSDVIVGYFVRGWLLNVSLAYVEGTDPHLERLDPPVDEVWCLCVRTPAPGWRFMGRFLRKNTLVLLSAYDRRTLGSRENYQTHALKVPAAWDALFPGQQPLRGQLIDDYIGGTWRDANESID</sequence>
<evidence type="ECO:0000313" key="1">
    <source>
        <dbReference type="EMBL" id="MBB2158272.1"/>
    </source>
</evidence>
<protein>
    <submittedName>
        <fullName evidence="1">Uncharacterized protein</fullName>
    </submittedName>
</protein>
<evidence type="ECO:0000313" key="2">
    <source>
        <dbReference type="Proteomes" id="UP000550787"/>
    </source>
</evidence>
<dbReference type="Proteomes" id="UP000550787">
    <property type="component" value="Unassembled WGS sequence"/>
</dbReference>
<gene>
    <name evidence="1" type="ORF">HLH33_18580</name>
</gene>
<proteinExistence type="predicted"/>
<dbReference type="EMBL" id="JABEQG010000070">
    <property type="protein sequence ID" value="MBB2158272.1"/>
    <property type="molecule type" value="Genomic_DNA"/>
</dbReference>